<reference evidence="1" key="1">
    <citation type="journal article" date="2014" name="Front. Microbiol.">
        <title>High frequency of phylogenetically diverse reductive dehalogenase-homologous genes in deep subseafloor sedimentary metagenomes.</title>
        <authorList>
            <person name="Kawai M."/>
            <person name="Futagami T."/>
            <person name="Toyoda A."/>
            <person name="Takaki Y."/>
            <person name="Nishi S."/>
            <person name="Hori S."/>
            <person name="Arai W."/>
            <person name="Tsubouchi T."/>
            <person name="Morono Y."/>
            <person name="Uchiyama I."/>
            <person name="Ito T."/>
            <person name="Fujiyama A."/>
            <person name="Inagaki F."/>
            <person name="Takami H."/>
        </authorList>
    </citation>
    <scope>NUCLEOTIDE SEQUENCE</scope>
    <source>
        <strain evidence="1">Expedition CK06-06</strain>
    </source>
</reference>
<feature type="non-terminal residue" evidence="1">
    <location>
        <position position="92"/>
    </location>
</feature>
<comment type="caution">
    <text evidence="1">The sequence shown here is derived from an EMBL/GenBank/DDBJ whole genome shotgun (WGS) entry which is preliminary data.</text>
</comment>
<accession>X1M5U4</accession>
<protein>
    <submittedName>
        <fullName evidence="1">Uncharacterized protein</fullName>
    </submittedName>
</protein>
<dbReference type="EMBL" id="BARV01011609">
    <property type="protein sequence ID" value="GAI10035.1"/>
    <property type="molecule type" value="Genomic_DNA"/>
</dbReference>
<proteinExistence type="predicted"/>
<organism evidence="1">
    <name type="scientific">marine sediment metagenome</name>
    <dbReference type="NCBI Taxonomy" id="412755"/>
    <lineage>
        <taxon>unclassified sequences</taxon>
        <taxon>metagenomes</taxon>
        <taxon>ecological metagenomes</taxon>
    </lineage>
</organism>
<gene>
    <name evidence="1" type="ORF">S06H3_21929</name>
</gene>
<evidence type="ECO:0000313" key="1">
    <source>
        <dbReference type="EMBL" id="GAI10035.1"/>
    </source>
</evidence>
<name>X1M5U4_9ZZZZ</name>
<dbReference type="AlphaFoldDB" id="X1M5U4"/>
<sequence>MDRFSTLQHPNHHPESIRKTCGDTWVKHELSIALRKLGHHVSDNKPDILIHLFGVPSISRKVPKSTFKIVWVYSHPEKVSTTNLRGYDRIYC</sequence>